<accession>A0ABM1BAX2</accession>
<evidence type="ECO:0000256" key="4">
    <source>
        <dbReference type="ARBA" id="ARBA00022598"/>
    </source>
</evidence>
<dbReference type="InterPro" id="IPR004308">
    <property type="entry name" value="GCS"/>
</dbReference>
<sequence length="527" mass="60615">MRLVENFQAFNWSEARKHVDEVRNSAFQQFLHQYQQHKDREDDPFKWGDEIEGHLIKFDHEKKVARLSLRAIEVLRCLEEISKSESAGEWSEEATESMVESSPRGPFGDVFKSCLLVEENMLARRKEVLQVLNPDETYLTISVFPRFGQKDFTEPFFKPTPDKGIFMSLFVADEVLCSQNELYRSMTINAEEQRGQKLLLNVPIFQDTKTPKPFLEKFVGADDDGQSEEGALPDCIFGDCCLFGLSFCALQVTVQAPNLEDAKYLYDHLTVLSPIMMALTAAVPIFRGYLTDRDCRFQILSDAVDTRTKMEKEKPDQLGYTVIPCSRWEPVSFYLSTDHSKLNDVPIVYDEKYFDKLVNSGVDPQLARLISRSFARDPLFVSEKQLEEDETGTFNLLVVLLSTTFPTIRLKIPDAANSAFWRLEFRPMEVQFTDYENAAFSIFVVILAKIILEKKLSLLIPISKVLENVERAQKRDAVRNEKFWMKSNFQDDDSGWEELTVNEVINGKDSDHVGLVSVIRQYISENV</sequence>
<keyword evidence="11" id="KW-1185">Reference proteome</keyword>
<dbReference type="PANTHER" id="PTHR11164:SF0">
    <property type="entry name" value="GLUTAMATE--CYSTEINE LIGASE CATALYTIC SUBUNIT"/>
    <property type="match status" value="1"/>
</dbReference>
<organism evidence="11 12">
    <name type="scientific">Limulus polyphemus</name>
    <name type="common">Atlantic horseshoe crab</name>
    <dbReference type="NCBI Taxonomy" id="6850"/>
    <lineage>
        <taxon>Eukaryota</taxon>
        <taxon>Metazoa</taxon>
        <taxon>Ecdysozoa</taxon>
        <taxon>Arthropoda</taxon>
        <taxon>Chelicerata</taxon>
        <taxon>Merostomata</taxon>
        <taxon>Xiphosura</taxon>
        <taxon>Limulidae</taxon>
        <taxon>Limulus</taxon>
    </lineage>
</organism>
<dbReference type="EC" id="6.3.2.2" evidence="3 10"/>
<comment type="pathway">
    <text evidence="1 10">Sulfur metabolism; glutathione biosynthesis; glutathione from L-cysteine and L-glutamate: step 1/2.</text>
</comment>
<dbReference type="RefSeq" id="XP_013778335.1">
    <property type="nucleotide sequence ID" value="XM_013922881.2"/>
</dbReference>
<evidence type="ECO:0000256" key="9">
    <source>
        <dbReference type="ARBA" id="ARBA00032122"/>
    </source>
</evidence>
<dbReference type="PANTHER" id="PTHR11164">
    <property type="entry name" value="GLUTAMATE CYSTEINE LIGASE"/>
    <property type="match status" value="1"/>
</dbReference>
<evidence type="ECO:0000313" key="12">
    <source>
        <dbReference type="RefSeq" id="XP_013778335.1"/>
    </source>
</evidence>
<evidence type="ECO:0000313" key="11">
    <source>
        <dbReference type="Proteomes" id="UP000694941"/>
    </source>
</evidence>
<evidence type="ECO:0000256" key="7">
    <source>
        <dbReference type="ARBA" id="ARBA00022840"/>
    </source>
</evidence>
<evidence type="ECO:0000256" key="2">
    <source>
        <dbReference type="ARBA" id="ARBA00008100"/>
    </source>
</evidence>
<evidence type="ECO:0000256" key="1">
    <source>
        <dbReference type="ARBA" id="ARBA00005006"/>
    </source>
</evidence>
<reference evidence="12" key="1">
    <citation type="submission" date="2025-08" db="UniProtKB">
        <authorList>
            <consortium name="RefSeq"/>
        </authorList>
    </citation>
    <scope>IDENTIFICATION</scope>
    <source>
        <tissue evidence="12">Muscle</tissue>
    </source>
</reference>
<keyword evidence="7 10" id="KW-0067">ATP-binding</keyword>
<evidence type="ECO:0000256" key="6">
    <source>
        <dbReference type="ARBA" id="ARBA00022741"/>
    </source>
</evidence>
<keyword evidence="6 10" id="KW-0547">Nucleotide-binding</keyword>
<dbReference type="SUPFAM" id="SSF55931">
    <property type="entry name" value="Glutamine synthetase/guanido kinase"/>
    <property type="match status" value="1"/>
</dbReference>
<keyword evidence="5 10" id="KW-0317">Glutathione biosynthesis</keyword>
<comment type="catalytic activity">
    <reaction evidence="10">
        <text>L-cysteine + L-glutamate + ATP = gamma-L-glutamyl-L-cysteine + ADP + phosphate + H(+)</text>
        <dbReference type="Rhea" id="RHEA:13285"/>
        <dbReference type="ChEBI" id="CHEBI:15378"/>
        <dbReference type="ChEBI" id="CHEBI:29985"/>
        <dbReference type="ChEBI" id="CHEBI:30616"/>
        <dbReference type="ChEBI" id="CHEBI:35235"/>
        <dbReference type="ChEBI" id="CHEBI:43474"/>
        <dbReference type="ChEBI" id="CHEBI:58173"/>
        <dbReference type="ChEBI" id="CHEBI:456216"/>
        <dbReference type="EC" id="6.3.2.2"/>
    </reaction>
</comment>
<keyword evidence="4 10" id="KW-0436">Ligase</keyword>
<dbReference type="InterPro" id="IPR014746">
    <property type="entry name" value="Gln_synth/guanido_kin_cat_dom"/>
</dbReference>
<evidence type="ECO:0000256" key="3">
    <source>
        <dbReference type="ARBA" id="ARBA00012220"/>
    </source>
</evidence>
<evidence type="ECO:0000256" key="8">
    <source>
        <dbReference type="ARBA" id="ARBA00030585"/>
    </source>
</evidence>
<dbReference type="Proteomes" id="UP000694941">
    <property type="component" value="Unplaced"/>
</dbReference>
<gene>
    <name evidence="12" type="primary">LOC106462913</name>
</gene>
<evidence type="ECO:0000256" key="5">
    <source>
        <dbReference type="ARBA" id="ARBA00022684"/>
    </source>
</evidence>
<comment type="similarity">
    <text evidence="2 10">Belongs to the glutamate--cysteine ligase type 3 family.</text>
</comment>
<dbReference type="Pfam" id="PF03074">
    <property type="entry name" value="GCS"/>
    <property type="match status" value="1"/>
</dbReference>
<name>A0ABM1BAX2_LIMPO</name>
<proteinExistence type="inferred from homology"/>
<dbReference type="GeneID" id="106462913"/>
<dbReference type="Gene3D" id="3.30.590.50">
    <property type="match status" value="2"/>
</dbReference>
<protein>
    <recommendedName>
        <fullName evidence="3 10">Glutamate--cysteine ligase</fullName>
        <ecNumber evidence="3 10">6.3.2.2</ecNumber>
    </recommendedName>
    <alternativeName>
        <fullName evidence="9 10">Gamma-ECS</fullName>
    </alternativeName>
    <alternativeName>
        <fullName evidence="8 10">Gamma-glutamylcysteine synthetase</fullName>
    </alternativeName>
</protein>
<evidence type="ECO:0000256" key="10">
    <source>
        <dbReference type="RuleBase" id="RU367135"/>
    </source>
</evidence>